<keyword evidence="4" id="KW-1185">Reference proteome</keyword>
<reference evidence="3 4" key="1">
    <citation type="submission" date="2019-02" db="EMBL/GenBank/DDBJ databases">
        <title>Deep-cultivation of Planctomycetes and their phenomic and genomic characterization uncovers novel biology.</title>
        <authorList>
            <person name="Wiegand S."/>
            <person name="Jogler M."/>
            <person name="Boedeker C."/>
            <person name="Pinto D."/>
            <person name="Vollmers J."/>
            <person name="Rivas-Marin E."/>
            <person name="Kohn T."/>
            <person name="Peeters S.H."/>
            <person name="Heuer A."/>
            <person name="Rast P."/>
            <person name="Oberbeckmann S."/>
            <person name="Bunk B."/>
            <person name="Jeske O."/>
            <person name="Meyerdierks A."/>
            <person name="Storesund J.E."/>
            <person name="Kallscheuer N."/>
            <person name="Luecker S."/>
            <person name="Lage O.M."/>
            <person name="Pohl T."/>
            <person name="Merkel B.J."/>
            <person name="Hornburger P."/>
            <person name="Mueller R.-W."/>
            <person name="Bruemmer F."/>
            <person name="Labrenz M."/>
            <person name="Spormann A.M."/>
            <person name="Op Den Camp H."/>
            <person name="Overmann J."/>
            <person name="Amann R."/>
            <person name="Jetten M.S.M."/>
            <person name="Mascher T."/>
            <person name="Medema M.H."/>
            <person name="Devos D.P."/>
            <person name="Kaster A.-K."/>
            <person name="Ovreas L."/>
            <person name="Rohde M."/>
            <person name="Galperin M.Y."/>
            <person name="Jogler C."/>
        </authorList>
    </citation>
    <scope>NUCLEOTIDE SEQUENCE [LARGE SCALE GENOMIC DNA]</scope>
    <source>
        <strain evidence="3 4">KOR42</strain>
    </source>
</reference>
<dbReference type="AlphaFoldDB" id="A0A5C5VPG3"/>
<evidence type="ECO:0000313" key="3">
    <source>
        <dbReference type="EMBL" id="TWT40027.1"/>
    </source>
</evidence>
<dbReference type="PANTHER" id="PTHR34351">
    <property type="entry name" value="SLR1927 PROTEIN-RELATED"/>
    <property type="match status" value="1"/>
</dbReference>
<protein>
    <recommendedName>
        <fullName evidence="2">DUF58 domain-containing protein</fullName>
    </recommendedName>
</protein>
<accession>A0A5C5VPG3</accession>
<dbReference type="EMBL" id="SIHI01000058">
    <property type="protein sequence ID" value="TWT40027.1"/>
    <property type="molecule type" value="Genomic_DNA"/>
</dbReference>
<evidence type="ECO:0000259" key="2">
    <source>
        <dbReference type="Pfam" id="PF01882"/>
    </source>
</evidence>
<sequence>MKFIQESLHKAHNILNHDFCPWANRWVYWTKHPLACLTAAAIVSGSCGLFVNPVGFAILGAILLVGALGAAWPWICSRGLTAEAEFIQTRCRLGESVLVQLRITNRYPWPAWGLSIRRGFHNGVDESQGIALARVKGWSDTEFEWVFTPPSRGVFPQGLPQVDTAFPFGIWQAFVPIELKSELVVWPESVSLDAMPDIVEIQTREDKLTDRRCGDTGEMIGIRPYREGDSLRQVHWIQTARTGNLIVMERQSPATCAVRLLVDVDHSRHSFHPARNSLEQTLSIAASILESLHRNHAFVELQVHEQLIPIGNSFGDLRRGLDALARVPADGVRCDHACHFDHPTRCLPTIVVTTDLALHHHRTHPHVSRGERYIVVKANDEEKDASLPKQEDCDCHSWLDISSNDVLRDVLPDRWRKACHVQ</sequence>
<organism evidence="3 4">
    <name type="scientific">Thalassoglobus neptunius</name>
    <dbReference type="NCBI Taxonomy" id="1938619"/>
    <lineage>
        <taxon>Bacteria</taxon>
        <taxon>Pseudomonadati</taxon>
        <taxon>Planctomycetota</taxon>
        <taxon>Planctomycetia</taxon>
        <taxon>Planctomycetales</taxon>
        <taxon>Planctomycetaceae</taxon>
        <taxon>Thalassoglobus</taxon>
    </lineage>
</organism>
<feature type="domain" description="DUF58" evidence="2">
    <location>
        <begin position="222"/>
        <end position="390"/>
    </location>
</feature>
<evidence type="ECO:0000313" key="4">
    <source>
        <dbReference type="Proteomes" id="UP000317243"/>
    </source>
</evidence>
<proteinExistence type="predicted"/>
<dbReference type="Pfam" id="PF01882">
    <property type="entry name" value="DUF58"/>
    <property type="match status" value="1"/>
</dbReference>
<dbReference type="Proteomes" id="UP000317243">
    <property type="component" value="Unassembled WGS sequence"/>
</dbReference>
<keyword evidence="1" id="KW-1133">Transmembrane helix</keyword>
<dbReference type="RefSeq" id="WP_197441517.1">
    <property type="nucleotide sequence ID" value="NZ_SIHI01000058.1"/>
</dbReference>
<keyword evidence="1" id="KW-0812">Transmembrane</keyword>
<comment type="caution">
    <text evidence="3">The sequence shown here is derived from an EMBL/GenBank/DDBJ whole genome shotgun (WGS) entry which is preliminary data.</text>
</comment>
<dbReference type="InterPro" id="IPR002881">
    <property type="entry name" value="DUF58"/>
</dbReference>
<feature type="transmembrane region" description="Helical" evidence="1">
    <location>
        <begin position="56"/>
        <end position="75"/>
    </location>
</feature>
<dbReference type="PANTHER" id="PTHR34351:SF1">
    <property type="entry name" value="SLR1927 PROTEIN"/>
    <property type="match status" value="1"/>
</dbReference>
<name>A0A5C5VPG3_9PLAN</name>
<keyword evidence="1" id="KW-0472">Membrane</keyword>
<gene>
    <name evidence="3" type="ORF">KOR42_50280</name>
</gene>
<evidence type="ECO:0000256" key="1">
    <source>
        <dbReference type="SAM" id="Phobius"/>
    </source>
</evidence>